<dbReference type="InterPro" id="IPR014284">
    <property type="entry name" value="RNA_pol_sigma-70_dom"/>
</dbReference>
<keyword evidence="9" id="KW-1185">Reference proteome</keyword>
<dbReference type="GO" id="GO:0016987">
    <property type="term" value="F:sigma factor activity"/>
    <property type="evidence" value="ECO:0007669"/>
    <property type="project" value="UniProtKB-KW"/>
</dbReference>
<dbReference type="NCBIfam" id="TIGR02937">
    <property type="entry name" value="sigma70-ECF"/>
    <property type="match status" value="1"/>
</dbReference>
<gene>
    <name evidence="8" type="ORF">FHW12_000268</name>
</gene>
<dbReference type="PANTHER" id="PTHR43133:SF8">
    <property type="entry name" value="RNA POLYMERASE SIGMA FACTOR HI_1459-RELATED"/>
    <property type="match status" value="1"/>
</dbReference>
<evidence type="ECO:0000259" key="7">
    <source>
        <dbReference type="Pfam" id="PF08281"/>
    </source>
</evidence>
<evidence type="ECO:0000256" key="4">
    <source>
        <dbReference type="ARBA" id="ARBA00023125"/>
    </source>
</evidence>
<evidence type="ECO:0000313" key="8">
    <source>
        <dbReference type="EMBL" id="MBA8886077.1"/>
    </source>
</evidence>
<feature type="domain" description="RNA polymerase sigma factor 70 region 4 type 2" evidence="7">
    <location>
        <begin position="128"/>
        <end position="178"/>
    </location>
</feature>
<dbReference type="GO" id="GO:0006352">
    <property type="term" value="P:DNA-templated transcription initiation"/>
    <property type="evidence" value="ECO:0007669"/>
    <property type="project" value="InterPro"/>
</dbReference>
<comment type="similarity">
    <text evidence="1">Belongs to the sigma-70 factor family. ECF subfamily.</text>
</comment>
<keyword evidence="4" id="KW-0238">DNA-binding</keyword>
<dbReference type="SUPFAM" id="SSF88659">
    <property type="entry name" value="Sigma3 and sigma4 domains of RNA polymerase sigma factors"/>
    <property type="match status" value="1"/>
</dbReference>
<dbReference type="PANTHER" id="PTHR43133">
    <property type="entry name" value="RNA POLYMERASE ECF-TYPE SIGMA FACTO"/>
    <property type="match status" value="1"/>
</dbReference>
<evidence type="ECO:0000256" key="1">
    <source>
        <dbReference type="ARBA" id="ARBA00010641"/>
    </source>
</evidence>
<dbReference type="Proteomes" id="UP000550401">
    <property type="component" value="Unassembled WGS sequence"/>
</dbReference>
<dbReference type="InterPro" id="IPR007627">
    <property type="entry name" value="RNA_pol_sigma70_r2"/>
</dbReference>
<dbReference type="InterPro" id="IPR013325">
    <property type="entry name" value="RNA_pol_sigma_r2"/>
</dbReference>
<dbReference type="Pfam" id="PF08281">
    <property type="entry name" value="Sigma70_r4_2"/>
    <property type="match status" value="1"/>
</dbReference>
<dbReference type="GO" id="GO:0003677">
    <property type="term" value="F:DNA binding"/>
    <property type="evidence" value="ECO:0007669"/>
    <property type="project" value="UniProtKB-KW"/>
</dbReference>
<evidence type="ECO:0000259" key="6">
    <source>
        <dbReference type="Pfam" id="PF04542"/>
    </source>
</evidence>
<evidence type="ECO:0000256" key="5">
    <source>
        <dbReference type="ARBA" id="ARBA00023163"/>
    </source>
</evidence>
<evidence type="ECO:0000256" key="2">
    <source>
        <dbReference type="ARBA" id="ARBA00023015"/>
    </source>
</evidence>
<organism evidence="8 9">
    <name type="scientific">Dokdonella fugitiva</name>
    <dbReference type="NCBI Taxonomy" id="328517"/>
    <lineage>
        <taxon>Bacteria</taxon>
        <taxon>Pseudomonadati</taxon>
        <taxon>Pseudomonadota</taxon>
        <taxon>Gammaproteobacteria</taxon>
        <taxon>Lysobacterales</taxon>
        <taxon>Rhodanobacteraceae</taxon>
        <taxon>Dokdonella</taxon>
    </lineage>
</organism>
<keyword evidence="5" id="KW-0804">Transcription</keyword>
<dbReference type="Gene3D" id="1.10.10.10">
    <property type="entry name" value="Winged helix-like DNA-binding domain superfamily/Winged helix DNA-binding domain"/>
    <property type="match status" value="1"/>
</dbReference>
<name>A0A839EP64_9GAMM</name>
<dbReference type="Pfam" id="PF04542">
    <property type="entry name" value="Sigma70_r2"/>
    <property type="match status" value="1"/>
</dbReference>
<reference evidence="8 9" key="1">
    <citation type="submission" date="2020-07" db="EMBL/GenBank/DDBJ databases">
        <title>Genomic Encyclopedia of Type Strains, Phase IV (KMG-V): Genome sequencing to study the core and pangenomes of soil and plant-associated prokaryotes.</title>
        <authorList>
            <person name="Whitman W."/>
        </authorList>
    </citation>
    <scope>NUCLEOTIDE SEQUENCE [LARGE SCALE GENOMIC DNA]</scope>
    <source>
        <strain evidence="8 9">RH2WT43</strain>
    </source>
</reference>
<proteinExistence type="inferred from homology"/>
<feature type="domain" description="RNA polymerase sigma-70 region 2" evidence="6">
    <location>
        <begin position="23"/>
        <end position="90"/>
    </location>
</feature>
<dbReference type="AlphaFoldDB" id="A0A839EP64"/>
<dbReference type="EMBL" id="JACGXL010000001">
    <property type="protein sequence ID" value="MBA8886077.1"/>
    <property type="molecule type" value="Genomic_DNA"/>
</dbReference>
<dbReference type="RefSeq" id="WP_182529188.1">
    <property type="nucleotide sequence ID" value="NZ_JACGXL010000001.1"/>
</dbReference>
<dbReference type="InterPro" id="IPR039425">
    <property type="entry name" value="RNA_pol_sigma-70-like"/>
</dbReference>
<dbReference type="InterPro" id="IPR013324">
    <property type="entry name" value="RNA_pol_sigma_r3/r4-like"/>
</dbReference>
<dbReference type="InterPro" id="IPR013249">
    <property type="entry name" value="RNA_pol_sigma70_r4_t2"/>
</dbReference>
<sequence length="186" mass="20501">MTDDEARWIASAGAGDAVAFRRLVDAHAGALYRVCARITGDKAIAEDAVQEAFFNAWRHLRDFDGRAAFSTWLHRIGVNAALEQMRRRGRVESALPEGEEGEDLLARALEARPGPERLARSAELRRGIEAELARMSVLERSAFVLRHHEGQSLEDISAALSLNVGACKQAIFRAVRKLRSVLEPSG</sequence>
<accession>A0A839EP64</accession>
<protein>
    <submittedName>
        <fullName evidence="8">RNA polymerase sigma-70 factor (ECF subfamily)</fullName>
    </submittedName>
</protein>
<evidence type="ECO:0000256" key="3">
    <source>
        <dbReference type="ARBA" id="ARBA00023082"/>
    </source>
</evidence>
<dbReference type="Gene3D" id="1.10.1740.10">
    <property type="match status" value="1"/>
</dbReference>
<comment type="caution">
    <text evidence="8">The sequence shown here is derived from an EMBL/GenBank/DDBJ whole genome shotgun (WGS) entry which is preliminary data.</text>
</comment>
<evidence type="ECO:0000313" key="9">
    <source>
        <dbReference type="Proteomes" id="UP000550401"/>
    </source>
</evidence>
<keyword evidence="2" id="KW-0805">Transcription regulation</keyword>
<keyword evidence="3" id="KW-0731">Sigma factor</keyword>
<dbReference type="SUPFAM" id="SSF88946">
    <property type="entry name" value="Sigma2 domain of RNA polymerase sigma factors"/>
    <property type="match status" value="1"/>
</dbReference>
<dbReference type="InterPro" id="IPR036388">
    <property type="entry name" value="WH-like_DNA-bd_sf"/>
</dbReference>